<proteinExistence type="predicted"/>
<dbReference type="InterPro" id="IPR036179">
    <property type="entry name" value="Ig-like_dom_sf"/>
</dbReference>
<evidence type="ECO:0000313" key="3">
    <source>
        <dbReference type="EMBL" id="KAK1889859.1"/>
    </source>
</evidence>
<evidence type="ECO:0000313" key="4">
    <source>
        <dbReference type="Proteomes" id="UP001228049"/>
    </source>
</evidence>
<feature type="transmembrane region" description="Helical" evidence="1">
    <location>
        <begin position="69"/>
        <end position="93"/>
    </location>
</feature>
<accession>A0AAD9BXS7</accession>
<dbReference type="InterPro" id="IPR013783">
    <property type="entry name" value="Ig-like_fold"/>
</dbReference>
<organism evidence="3 4">
    <name type="scientific">Dissostichus eleginoides</name>
    <name type="common">Patagonian toothfish</name>
    <name type="synonym">Dissostichus amissus</name>
    <dbReference type="NCBI Taxonomy" id="100907"/>
    <lineage>
        <taxon>Eukaryota</taxon>
        <taxon>Metazoa</taxon>
        <taxon>Chordata</taxon>
        <taxon>Craniata</taxon>
        <taxon>Vertebrata</taxon>
        <taxon>Euteleostomi</taxon>
        <taxon>Actinopterygii</taxon>
        <taxon>Neopterygii</taxon>
        <taxon>Teleostei</taxon>
        <taxon>Neoteleostei</taxon>
        <taxon>Acanthomorphata</taxon>
        <taxon>Eupercaria</taxon>
        <taxon>Perciformes</taxon>
        <taxon>Notothenioidei</taxon>
        <taxon>Nototheniidae</taxon>
        <taxon>Dissostichus</taxon>
    </lineage>
</organism>
<evidence type="ECO:0000259" key="2">
    <source>
        <dbReference type="Pfam" id="PF07686"/>
    </source>
</evidence>
<dbReference type="EMBL" id="JASDAP010000016">
    <property type="protein sequence ID" value="KAK1889859.1"/>
    <property type="molecule type" value="Genomic_DNA"/>
</dbReference>
<dbReference type="InterPro" id="IPR013106">
    <property type="entry name" value="Ig_V-set"/>
</dbReference>
<comment type="caution">
    <text evidence="3">The sequence shown here is derived from an EMBL/GenBank/DDBJ whole genome shotgun (WGS) entry which is preliminary data.</text>
</comment>
<sequence length="134" mass="15179">MMINSYSEVSYCDGVKKSKFEMTSNTSNLFLEIKQVDVSDSGLYFCGFNKEGKLYFSTARLSITESDEVAALTSVMLGVLTVLLIIVIIGLVVQNRKLQREYGHCEDLNYATVNIQRKARRREPETNVMYAATR</sequence>
<dbReference type="AlphaFoldDB" id="A0AAD9BXS7"/>
<dbReference type="SUPFAM" id="SSF48726">
    <property type="entry name" value="Immunoglobulin"/>
    <property type="match status" value="1"/>
</dbReference>
<name>A0AAD9BXS7_DISEL</name>
<dbReference type="Pfam" id="PF07686">
    <property type="entry name" value="V-set"/>
    <property type="match status" value="1"/>
</dbReference>
<keyword evidence="1" id="KW-0812">Transmembrane</keyword>
<dbReference type="Gene3D" id="2.60.40.10">
    <property type="entry name" value="Immunoglobulins"/>
    <property type="match status" value="1"/>
</dbReference>
<keyword evidence="4" id="KW-1185">Reference proteome</keyword>
<keyword evidence="1" id="KW-1133">Transmembrane helix</keyword>
<protein>
    <submittedName>
        <fullName evidence="3">Titin</fullName>
    </submittedName>
</protein>
<feature type="domain" description="Immunoglobulin V-set" evidence="2">
    <location>
        <begin position="10"/>
        <end position="58"/>
    </location>
</feature>
<reference evidence="3" key="1">
    <citation type="submission" date="2023-04" db="EMBL/GenBank/DDBJ databases">
        <title>Chromosome-level genome of Chaenocephalus aceratus.</title>
        <authorList>
            <person name="Park H."/>
        </authorList>
    </citation>
    <scope>NUCLEOTIDE SEQUENCE</scope>
    <source>
        <strain evidence="3">DE</strain>
        <tissue evidence="3">Muscle</tissue>
    </source>
</reference>
<gene>
    <name evidence="3" type="ORF">KUDE01_014534</name>
</gene>
<dbReference type="Proteomes" id="UP001228049">
    <property type="component" value="Unassembled WGS sequence"/>
</dbReference>
<keyword evidence="1" id="KW-0472">Membrane</keyword>
<evidence type="ECO:0000256" key="1">
    <source>
        <dbReference type="SAM" id="Phobius"/>
    </source>
</evidence>